<proteinExistence type="predicted"/>
<reference evidence="2 3" key="1">
    <citation type="journal article" date="2021" name="Commun. Biol.">
        <title>The genome of Shorea leprosula (Dipterocarpaceae) highlights the ecological relevance of drought in aseasonal tropical rainforests.</title>
        <authorList>
            <person name="Ng K.K.S."/>
            <person name="Kobayashi M.J."/>
            <person name="Fawcett J.A."/>
            <person name="Hatakeyama M."/>
            <person name="Paape T."/>
            <person name="Ng C.H."/>
            <person name="Ang C.C."/>
            <person name="Tnah L.H."/>
            <person name="Lee C.T."/>
            <person name="Nishiyama T."/>
            <person name="Sese J."/>
            <person name="O'Brien M.J."/>
            <person name="Copetti D."/>
            <person name="Mohd Noor M.I."/>
            <person name="Ong R.C."/>
            <person name="Putra M."/>
            <person name="Sireger I.Z."/>
            <person name="Indrioko S."/>
            <person name="Kosugi Y."/>
            <person name="Izuno A."/>
            <person name="Isagi Y."/>
            <person name="Lee S.L."/>
            <person name="Shimizu K.K."/>
        </authorList>
    </citation>
    <scope>NUCLEOTIDE SEQUENCE [LARGE SCALE GENOMIC DNA]</scope>
    <source>
        <strain evidence="2">214</strain>
    </source>
</reference>
<sequence length="948" mass="110461">MHYINVDYINVDLATQLGAVAENDNEVIQRIEEMEVRDQSAKRIMVNCEVEAGGKGLRRTVSDHCPIVLKNEQVDWGPKPFRFLDAWLEQPGCKEVITSAWCDNEVEGWNSFKIKEKMKRTKKALKEWSGKTNREMDERIRKAELVIASVDEKGEQHQLSDNDIELRRNSFIELRSKNGGNSIRINGEQHTGVEEIKREIAKYFQDLFTEEKWRKPKLDGICFRQITKTDNELLTAAFSKQEIKEAIWNCDPSKSPGPDGFNFRFIITMWDVTKDDIFNFVLPKVIGEQQMAFIEGRQLVEGAVIANEIIDEVKRKKKKGFLFKVDFEKTYNKVCWEFIEYMMTRMGFCATWRKWIQECLNSSSVSILINGSPMNQFPVNKGIRQGDPLPPFLFLIVAERLNGLVASAVEKERYKGVVIGNGDVMVTHLQFADDTIFFRDATEDNIWVIKCIMRTFELASGLKINYRKSQLMGVGVDQNWCAKMAYQLCCKEGKLPFRYLGIAIGGNHRRRAMWQPMVESVRKKLASWRGRFLSMGGRITLINSVLSSLPVFLMSIYVILKEDGGLGVRDLRKFNLALMGKWWGRLAENGEGMWKKIIVEKYGKGGGHWQDWLDENRGVGSSWWRDVGGINTMDGGSNGWLKEGFRVNIREGNTVSFWWDKWRGEECLANMFPRLYLLSTEKMKMCSEMGSRINGLWEWNLTWRRKLFEWEEEEAMELHNMIQRVQTSQGCMDSWEWTHSKDGQYSTKSAYAILAKEEREATEITTFSRIWNSVLPNKISAFNWQLLQDRIPTKMNLLTRGIIKDIQDCKCGICGEEEEDTKHLFLKCNMVRWLWTACAKWWGIKVTLEADCWNTFQVDGREPKEKCIRDGWDCIWNSLVWTVWMAQNQKTFQGKEINREKLLELIQLKSFHWITAKKERYAFTLTDWFINPVACLKDCHRKRKVPVN</sequence>
<dbReference type="PANTHER" id="PTHR33116">
    <property type="entry name" value="REVERSE TRANSCRIPTASE ZINC-BINDING DOMAIN-CONTAINING PROTEIN-RELATED-RELATED"/>
    <property type="match status" value="1"/>
</dbReference>
<dbReference type="EMBL" id="BPVZ01000068">
    <property type="protein sequence ID" value="GKV25095.1"/>
    <property type="molecule type" value="Genomic_DNA"/>
</dbReference>
<dbReference type="InterPro" id="IPR026960">
    <property type="entry name" value="RVT-Znf"/>
</dbReference>
<feature type="domain" description="Reverse transcriptase" evidence="1">
    <location>
        <begin position="156"/>
        <end position="504"/>
    </location>
</feature>
<dbReference type="PROSITE" id="PS50878">
    <property type="entry name" value="RT_POL"/>
    <property type="match status" value="1"/>
</dbReference>
<dbReference type="InterPro" id="IPR043502">
    <property type="entry name" value="DNA/RNA_pol_sf"/>
</dbReference>
<dbReference type="SUPFAM" id="SSF56672">
    <property type="entry name" value="DNA/RNA polymerases"/>
    <property type="match status" value="1"/>
</dbReference>
<keyword evidence="3" id="KW-1185">Reference proteome</keyword>
<dbReference type="AlphaFoldDB" id="A0AAV5KKE4"/>
<organism evidence="2 3">
    <name type="scientific">Rubroshorea leprosula</name>
    <dbReference type="NCBI Taxonomy" id="152421"/>
    <lineage>
        <taxon>Eukaryota</taxon>
        <taxon>Viridiplantae</taxon>
        <taxon>Streptophyta</taxon>
        <taxon>Embryophyta</taxon>
        <taxon>Tracheophyta</taxon>
        <taxon>Spermatophyta</taxon>
        <taxon>Magnoliopsida</taxon>
        <taxon>eudicotyledons</taxon>
        <taxon>Gunneridae</taxon>
        <taxon>Pentapetalae</taxon>
        <taxon>rosids</taxon>
        <taxon>malvids</taxon>
        <taxon>Malvales</taxon>
        <taxon>Dipterocarpaceae</taxon>
        <taxon>Rubroshorea</taxon>
    </lineage>
</organism>
<evidence type="ECO:0000313" key="3">
    <source>
        <dbReference type="Proteomes" id="UP001054252"/>
    </source>
</evidence>
<gene>
    <name evidence="2" type="ORF">SLEP1_g34588</name>
</gene>
<dbReference type="InterPro" id="IPR000477">
    <property type="entry name" value="RT_dom"/>
</dbReference>
<accession>A0AAV5KKE4</accession>
<dbReference type="Pfam" id="PF00078">
    <property type="entry name" value="RVT_1"/>
    <property type="match status" value="1"/>
</dbReference>
<dbReference type="CDD" id="cd01650">
    <property type="entry name" value="RT_nLTR_like"/>
    <property type="match status" value="1"/>
</dbReference>
<name>A0AAV5KKE4_9ROSI</name>
<dbReference type="PANTHER" id="PTHR33116:SF78">
    <property type="entry name" value="OS12G0587133 PROTEIN"/>
    <property type="match status" value="1"/>
</dbReference>
<evidence type="ECO:0000259" key="1">
    <source>
        <dbReference type="PROSITE" id="PS50878"/>
    </source>
</evidence>
<dbReference type="Proteomes" id="UP001054252">
    <property type="component" value="Unassembled WGS sequence"/>
</dbReference>
<evidence type="ECO:0000313" key="2">
    <source>
        <dbReference type="EMBL" id="GKV25095.1"/>
    </source>
</evidence>
<comment type="caution">
    <text evidence="2">The sequence shown here is derived from an EMBL/GenBank/DDBJ whole genome shotgun (WGS) entry which is preliminary data.</text>
</comment>
<dbReference type="Pfam" id="PF13966">
    <property type="entry name" value="zf-RVT"/>
    <property type="match status" value="1"/>
</dbReference>
<protein>
    <recommendedName>
        <fullName evidence="1">Reverse transcriptase domain-containing protein</fullName>
    </recommendedName>
</protein>